<proteinExistence type="predicted"/>
<dbReference type="InterPro" id="IPR043166">
    <property type="entry name" value="LarA-like_C"/>
</dbReference>
<comment type="caution">
    <text evidence="1">The sequence shown here is derived from an EMBL/GenBank/DDBJ whole genome shotgun (WGS) entry which is preliminary data.</text>
</comment>
<dbReference type="KEGG" id="blac:94348937"/>
<dbReference type="Gene3D" id="3.40.50.11440">
    <property type="match status" value="2"/>
</dbReference>
<dbReference type="OrthoDB" id="190718at2759"/>
<evidence type="ECO:0000313" key="2">
    <source>
        <dbReference type="Proteomes" id="UP000294530"/>
    </source>
</evidence>
<dbReference type="RefSeq" id="XP_067816166.1">
    <property type="nucleotide sequence ID" value="XM_067963266.1"/>
</dbReference>
<organism evidence="1 2">
    <name type="scientific">Bremia lactucae</name>
    <name type="common">Lettuce downy mildew</name>
    <dbReference type="NCBI Taxonomy" id="4779"/>
    <lineage>
        <taxon>Eukaryota</taxon>
        <taxon>Sar</taxon>
        <taxon>Stramenopiles</taxon>
        <taxon>Oomycota</taxon>
        <taxon>Peronosporomycetes</taxon>
        <taxon>Peronosporales</taxon>
        <taxon>Peronosporaceae</taxon>
        <taxon>Bremia</taxon>
    </lineage>
</organism>
<gene>
    <name evidence="1" type="ORF">CCR75_005184</name>
</gene>
<reference evidence="1 2" key="1">
    <citation type="journal article" date="2021" name="Genome Biol.">
        <title>AFLAP: assembly-free linkage analysis pipeline using k-mers from genome sequencing data.</title>
        <authorList>
            <person name="Fletcher K."/>
            <person name="Zhang L."/>
            <person name="Gil J."/>
            <person name="Han R."/>
            <person name="Cavanaugh K."/>
            <person name="Michelmore R."/>
        </authorList>
    </citation>
    <scope>NUCLEOTIDE SEQUENCE [LARGE SCALE GENOMIC DNA]</scope>
    <source>
        <strain evidence="1 2">SF5</strain>
    </source>
</reference>
<dbReference type="InterPro" id="IPR048068">
    <property type="entry name" value="LarA-like"/>
</dbReference>
<keyword evidence="2" id="KW-1185">Reference proteome</keyword>
<sequence>MTLLFAEGSKTTELSDTRLREILQDTLQKLESQRGAKFDRAVIVPPDFTRFHSKAGLLSQYAYEYLQDKVVDVLPALGTHDPMSDDEICKLWEGRHDLVLSIGQVVPHEVMGMANFNKNIFVGTGGSEGINFSHFIGAVYGMERMMGRADNPLRRILNYASTHFLQKFPLIYVQTVIGRGWDTIKIVYNLSFADVLMRREQGNLVTRGIFIGDDEECFMKAAELSLEVNFELLDAPIQKVVVYLDPEEFKSTWLGNKSIYRTRMAIADDGELIVLAPGVARFGEDKRIDELIRKYGYRTTPEVLAHLNANRDLMKNLSAVAHLIHGSSENRFRITYCPGYLTREEIEGVGFNYGDLKEQSAKYPVDQLKDGWNVDTKGERFFYISNPALGLWAYRGRFEDASTGTMSSSVSAKTSLSTSADTTEACLDIGVGGGPFKHT</sequence>
<evidence type="ECO:0008006" key="3">
    <source>
        <dbReference type="Google" id="ProtNLM"/>
    </source>
</evidence>
<dbReference type="Proteomes" id="UP000294530">
    <property type="component" value="Unassembled WGS sequence"/>
</dbReference>
<accession>A0A976FH66</accession>
<protein>
    <recommendedName>
        <fullName evidence="3">LarA-like N-terminal domain-containing protein</fullName>
    </recommendedName>
</protein>
<evidence type="ECO:0000313" key="1">
    <source>
        <dbReference type="EMBL" id="TDH66667.1"/>
    </source>
</evidence>
<dbReference type="AlphaFoldDB" id="A0A976FH66"/>
<dbReference type="PANTHER" id="PTHR33171:SF17">
    <property type="entry name" value="LARA-LIKE N-TERMINAL DOMAIN-CONTAINING PROTEIN"/>
    <property type="match status" value="1"/>
</dbReference>
<dbReference type="EMBL" id="SHOA02000202">
    <property type="protein sequence ID" value="TDH66667.1"/>
    <property type="molecule type" value="Genomic_DNA"/>
</dbReference>
<name>A0A976FH66_BRELC</name>
<dbReference type="Gene3D" id="3.90.226.30">
    <property type="match status" value="1"/>
</dbReference>
<dbReference type="GeneID" id="94348937"/>
<dbReference type="PANTHER" id="PTHR33171">
    <property type="entry name" value="LAR_N DOMAIN-CONTAINING PROTEIN"/>
    <property type="match status" value="1"/>
</dbReference>